<dbReference type="RefSeq" id="WP_187688694.1">
    <property type="nucleotide sequence ID" value="NZ_AP023396.1"/>
</dbReference>
<dbReference type="EMBL" id="AP023396">
    <property type="protein sequence ID" value="BCK55613.1"/>
    <property type="molecule type" value="Genomic_DNA"/>
</dbReference>
<dbReference type="Proteomes" id="UP000516173">
    <property type="component" value="Chromosome"/>
</dbReference>
<keyword evidence="3" id="KW-1185">Reference proteome</keyword>
<evidence type="ECO:0000256" key="1">
    <source>
        <dbReference type="SAM" id="SignalP"/>
    </source>
</evidence>
<name>A0A7G1KN02_9NOCA</name>
<feature type="chain" id="PRO_5028910087" evidence="1">
    <location>
        <begin position="25"/>
        <end position="125"/>
    </location>
</feature>
<keyword evidence="1" id="KW-0732">Signal</keyword>
<sequence length="125" mass="13331">MRIRAVLVVAVLAVAGTVAVIALAQAMQFHTDNGGAGSRSVVTFDARARFGSRVEDPAVTVWKQCRSIVAHVRVVDGPVEHDGNWTVTLEPALGTHTERRFVGCLRDLGVDGVSGRLVNLQRTGS</sequence>
<accession>A0A7G1KN02</accession>
<gene>
    <name evidence="2" type="ORF">NWFMUON74_33850</name>
</gene>
<reference evidence="2 3" key="1">
    <citation type="submission" date="2020-08" db="EMBL/GenBank/DDBJ databases">
        <title>Genome Sequencing of Nocardia wallacei strain FMUON74 and assembly.</title>
        <authorList>
            <person name="Toyokawa M."/>
            <person name="Uesaka K."/>
        </authorList>
    </citation>
    <scope>NUCLEOTIDE SEQUENCE [LARGE SCALE GENOMIC DNA]</scope>
    <source>
        <strain evidence="2 3">FMUON74</strain>
    </source>
</reference>
<dbReference type="KEGG" id="nwl:NWFMUON74_33850"/>
<dbReference type="GeneID" id="80347917"/>
<organism evidence="2 3">
    <name type="scientific">Nocardia wallacei</name>
    <dbReference type="NCBI Taxonomy" id="480035"/>
    <lineage>
        <taxon>Bacteria</taxon>
        <taxon>Bacillati</taxon>
        <taxon>Actinomycetota</taxon>
        <taxon>Actinomycetes</taxon>
        <taxon>Mycobacteriales</taxon>
        <taxon>Nocardiaceae</taxon>
        <taxon>Nocardia</taxon>
    </lineage>
</organism>
<evidence type="ECO:0000313" key="2">
    <source>
        <dbReference type="EMBL" id="BCK55613.1"/>
    </source>
</evidence>
<proteinExistence type="predicted"/>
<feature type="signal peptide" evidence="1">
    <location>
        <begin position="1"/>
        <end position="24"/>
    </location>
</feature>
<protein>
    <submittedName>
        <fullName evidence="2">Uncharacterized protein</fullName>
    </submittedName>
</protein>
<evidence type="ECO:0000313" key="3">
    <source>
        <dbReference type="Proteomes" id="UP000516173"/>
    </source>
</evidence>
<dbReference type="AlphaFoldDB" id="A0A7G1KN02"/>